<evidence type="ECO:0000259" key="2">
    <source>
        <dbReference type="PROSITE" id="PS50181"/>
    </source>
</evidence>
<feature type="coiled-coil region" evidence="1">
    <location>
        <begin position="1"/>
        <end position="28"/>
    </location>
</feature>
<dbReference type="AlphaFoldDB" id="A0A914VDS0"/>
<dbReference type="WBParaSite" id="PSAMB.scaffold1827size27553.g15057.t1">
    <property type="protein sequence ID" value="PSAMB.scaffold1827size27553.g15057.t1"/>
    <property type="gene ID" value="PSAMB.scaffold1827size27553.g15057"/>
</dbReference>
<evidence type="ECO:0000313" key="4">
    <source>
        <dbReference type="WBParaSite" id="PSAMB.scaffold1827size27553.g15057.t1"/>
    </source>
</evidence>
<dbReference type="Proteomes" id="UP000887566">
    <property type="component" value="Unplaced"/>
</dbReference>
<keyword evidence="3" id="KW-1185">Reference proteome</keyword>
<name>A0A914VDS0_9BILA</name>
<feature type="domain" description="F-box" evidence="2">
    <location>
        <begin position="43"/>
        <end position="90"/>
    </location>
</feature>
<protein>
    <submittedName>
        <fullName evidence="4">F-box domain-containing protein</fullName>
    </submittedName>
</protein>
<sequence>MEALKAENACLLAEIDRLRRALGDFNERIVCGRLTGDLPDNFLEQFSQLPDRPLEQVLRLLPARQVVQMCHVSRRFNHLIRKCSKTMPKKECNGSVVFKSNHRKELTVEWFDVCGRKVSTTTVSLAGDKVALSELLRFIRIGGRMFFGKGRSAVDEVLDQLSKAWLTIRPEVVIFSCDLSQTSRGSLRAFLMKVEPSIRRLDFHEE</sequence>
<dbReference type="Pfam" id="PF00646">
    <property type="entry name" value="F-box"/>
    <property type="match status" value="1"/>
</dbReference>
<keyword evidence="1" id="KW-0175">Coiled coil</keyword>
<organism evidence="3 4">
    <name type="scientific">Plectus sambesii</name>
    <dbReference type="NCBI Taxonomy" id="2011161"/>
    <lineage>
        <taxon>Eukaryota</taxon>
        <taxon>Metazoa</taxon>
        <taxon>Ecdysozoa</taxon>
        <taxon>Nematoda</taxon>
        <taxon>Chromadorea</taxon>
        <taxon>Plectida</taxon>
        <taxon>Plectina</taxon>
        <taxon>Plectoidea</taxon>
        <taxon>Plectidae</taxon>
        <taxon>Plectus</taxon>
    </lineage>
</organism>
<dbReference type="Gene3D" id="1.20.1280.50">
    <property type="match status" value="1"/>
</dbReference>
<dbReference type="InterPro" id="IPR036047">
    <property type="entry name" value="F-box-like_dom_sf"/>
</dbReference>
<evidence type="ECO:0000313" key="3">
    <source>
        <dbReference type="Proteomes" id="UP000887566"/>
    </source>
</evidence>
<dbReference type="SUPFAM" id="SSF81383">
    <property type="entry name" value="F-box domain"/>
    <property type="match status" value="1"/>
</dbReference>
<dbReference type="PROSITE" id="PS50181">
    <property type="entry name" value="FBOX"/>
    <property type="match status" value="1"/>
</dbReference>
<proteinExistence type="predicted"/>
<accession>A0A914VDS0</accession>
<dbReference type="InterPro" id="IPR001810">
    <property type="entry name" value="F-box_dom"/>
</dbReference>
<evidence type="ECO:0000256" key="1">
    <source>
        <dbReference type="SAM" id="Coils"/>
    </source>
</evidence>
<reference evidence="4" key="1">
    <citation type="submission" date="2022-11" db="UniProtKB">
        <authorList>
            <consortium name="WormBaseParasite"/>
        </authorList>
    </citation>
    <scope>IDENTIFICATION</scope>
</reference>